<dbReference type="Pfam" id="PF05488">
    <property type="entry name" value="PAAR_motif"/>
    <property type="match status" value="1"/>
</dbReference>
<evidence type="ECO:0008006" key="4">
    <source>
        <dbReference type="Google" id="ProtNLM"/>
    </source>
</evidence>
<evidence type="ECO:0000313" key="2">
    <source>
        <dbReference type="EMBL" id="AOX02079.1"/>
    </source>
</evidence>
<sequence>MGKPAARKGDLVVTSCTHQVQGQPPAPAPPIVAPMPIPFQGKFEQKLSKKVKIGGKLVALKGSQGKTQAHPPIPPPGTSPIKFVKEPNKTAEITKGSSSVKIEGKPVARIGDPVKTCSELPPPHGTVTPGPGKPTKVFIGG</sequence>
<dbReference type="AlphaFoldDB" id="A0A1D8TWP6"/>
<evidence type="ECO:0000313" key="3">
    <source>
        <dbReference type="Proteomes" id="UP000177870"/>
    </source>
</evidence>
<proteinExistence type="predicted"/>
<dbReference type="OrthoDB" id="9807902at2"/>
<evidence type="ECO:0000256" key="1">
    <source>
        <dbReference type="SAM" id="MobiDB-lite"/>
    </source>
</evidence>
<dbReference type="STRING" id="1458985.BJP34_23925"/>
<organism evidence="2 3">
    <name type="scientific">Moorena producens PAL-8-15-08-1</name>
    <dbReference type="NCBI Taxonomy" id="1458985"/>
    <lineage>
        <taxon>Bacteria</taxon>
        <taxon>Bacillati</taxon>
        <taxon>Cyanobacteriota</taxon>
        <taxon>Cyanophyceae</taxon>
        <taxon>Coleofasciculales</taxon>
        <taxon>Coleofasciculaceae</taxon>
        <taxon>Moorena</taxon>
    </lineage>
</organism>
<feature type="compositionally biased region" description="Low complexity" evidence="1">
    <location>
        <begin position="125"/>
        <end position="141"/>
    </location>
</feature>
<name>A0A1D8TWP6_9CYAN</name>
<dbReference type="EMBL" id="CP017599">
    <property type="protein sequence ID" value="AOX02079.1"/>
    <property type="molecule type" value="Genomic_DNA"/>
</dbReference>
<feature type="region of interest" description="Disordered" evidence="1">
    <location>
        <begin position="62"/>
        <end position="82"/>
    </location>
</feature>
<protein>
    <recommendedName>
        <fullName evidence="4">PAAR motif protein</fullName>
    </recommendedName>
</protein>
<dbReference type="KEGG" id="mpro:BJP34_23925"/>
<feature type="region of interest" description="Disordered" evidence="1">
    <location>
        <begin position="112"/>
        <end position="141"/>
    </location>
</feature>
<dbReference type="CDD" id="cd14740">
    <property type="entry name" value="PAAR_4"/>
    <property type="match status" value="1"/>
</dbReference>
<gene>
    <name evidence="2" type="ORF">BJP34_23925</name>
</gene>
<accession>A0A1D8TWP6</accession>
<reference evidence="3" key="1">
    <citation type="submission" date="2016-10" db="EMBL/GenBank/DDBJ databases">
        <title>Comparative genomics uncovers the prolific and rare metabolic potential of the cyanobacterial genus Moorea.</title>
        <authorList>
            <person name="Leao T."/>
            <person name="Castelao G."/>
            <person name="Korobeynikov A."/>
            <person name="Monroe E.A."/>
            <person name="Podell S."/>
            <person name="Glukhov E."/>
            <person name="Allen E."/>
            <person name="Gerwick W.H."/>
            <person name="Gerwick L."/>
        </authorList>
    </citation>
    <scope>NUCLEOTIDE SEQUENCE [LARGE SCALE GENOMIC DNA]</scope>
    <source>
        <strain evidence="3">PAL-8-15-08-1</strain>
    </source>
</reference>
<dbReference type="RefSeq" id="WP_070394504.1">
    <property type="nucleotide sequence ID" value="NZ_CP017599.1"/>
</dbReference>
<dbReference type="InterPro" id="IPR008727">
    <property type="entry name" value="PAAR_motif"/>
</dbReference>
<dbReference type="Proteomes" id="UP000177870">
    <property type="component" value="Chromosome"/>
</dbReference>
<dbReference type="Gene3D" id="2.60.200.60">
    <property type="match status" value="1"/>
</dbReference>